<dbReference type="Proteomes" id="UP001185927">
    <property type="component" value="Unassembled WGS sequence"/>
</dbReference>
<dbReference type="Gene3D" id="3.20.20.70">
    <property type="entry name" value="Aldolase class I"/>
    <property type="match status" value="1"/>
</dbReference>
<dbReference type="EMBL" id="JAWLKB010000007">
    <property type="protein sequence ID" value="MDV6268585.1"/>
    <property type="molecule type" value="Genomic_DNA"/>
</dbReference>
<dbReference type="InterPro" id="IPR001155">
    <property type="entry name" value="OxRdtase_FMN_N"/>
</dbReference>
<reference evidence="4 5" key="1">
    <citation type="submission" date="2023-10" db="EMBL/GenBank/DDBJ databases">
        <title>Development of a sustainable strategy for remediation of hydrocarbon-contaminated territories based on the waste exchange concept.</title>
        <authorList>
            <person name="Krivoruchko A."/>
        </authorList>
    </citation>
    <scope>NUCLEOTIDE SEQUENCE [LARGE SCALE GENOMIC DNA]</scope>
    <source>
        <strain evidence="4 5">IEGM 1203</strain>
    </source>
</reference>
<protein>
    <submittedName>
        <fullName evidence="4">NADH:flavin oxidoreductase</fullName>
    </submittedName>
</protein>
<keyword evidence="5" id="KW-1185">Reference proteome</keyword>
<comment type="caution">
    <text evidence="4">The sequence shown here is derived from an EMBL/GenBank/DDBJ whole genome shotgun (WGS) entry which is preliminary data.</text>
</comment>
<sequence length="388" mass="41831">MTTLEAFAPAKLGPATLRNRIIKSATFEGMTPKGVVTDELIDFHRKFAAGGVGMTTVAYCAVAPEGRTSAGQLQWTEETAPGLRRLTDAIHAEGAAVSAQIGHAGAVANPKSNGHKAITSSRHFHLTTLSFAEAASEADIDRIVEAHAHAAKAATEAGFDAIELHFGHGYLISSFLSPKMNHRNDSYGGSLENRARFARRTARAVRDAVGTKIAVIAKVSMDDGVPGGFWLEEAITVVRWLEEDGTLDGVVLTAGSSLENPLYTFRGDAPLREFGALMPQPQKLGIKLVGKHFLRTYPYTDAYLLDHARQIRDAVDLPLVLLGGITGKESIDLAMREGFEFVQMGRALLSDPNLIKTIEEEGHGQTLCIHCNKCITTIYGGTRCVLRP</sequence>
<proteinExistence type="predicted"/>
<gene>
    <name evidence="4" type="ORF">R3Q16_18390</name>
</gene>
<dbReference type="Pfam" id="PF00724">
    <property type="entry name" value="Oxidored_FMN"/>
    <property type="match status" value="1"/>
</dbReference>
<evidence type="ECO:0000313" key="5">
    <source>
        <dbReference type="Proteomes" id="UP001185927"/>
    </source>
</evidence>
<dbReference type="RefSeq" id="WP_317542775.1">
    <property type="nucleotide sequence ID" value="NZ_JAWLKB010000007.1"/>
</dbReference>
<dbReference type="PANTHER" id="PTHR43656">
    <property type="entry name" value="BINDING OXIDOREDUCTASE, PUTATIVE (AFU_ORTHOLOGUE AFUA_2G08260)-RELATED"/>
    <property type="match status" value="1"/>
</dbReference>
<keyword evidence="1" id="KW-0285">Flavoprotein</keyword>
<evidence type="ECO:0000313" key="4">
    <source>
        <dbReference type="EMBL" id="MDV6268585.1"/>
    </source>
</evidence>
<accession>A0ABU4BWH5</accession>
<organism evidence="4 5">
    <name type="scientific">Rhodococcus globerulus</name>
    <dbReference type="NCBI Taxonomy" id="33008"/>
    <lineage>
        <taxon>Bacteria</taxon>
        <taxon>Bacillati</taxon>
        <taxon>Actinomycetota</taxon>
        <taxon>Actinomycetes</taxon>
        <taxon>Mycobacteriales</taxon>
        <taxon>Nocardiaceae</taxon>
        <taxon>Rhodococcus</taxon>
    </lineage>
</organism>
<dbReference type="CDD" id="cd02803">
    <property type="entry name" value="OYE_like_FMN_family"/>
    <property type="match status" value="1"/>
</dbReference>
<name>A0ABU4BWH5_RHOGO</name>
<evidence type="ECO:0000256" key="1">
    <source>
        <dbReference type="ARBA" id="ARBA00022630"/>
    </source>
</evidence>
<dbReference type="InterPro" id="IPR013785">
    <property type="entry name" value="Aldolase_TIM"/>
</dbReference>
<evidence type="ECO:0000259" key="3">
    <source>
        <dbReference type="Pfam" id="PF00724"/>
    </source>
</evidence>
<feature type="domain" description="NADH:flavin oxidoreductase/NADH oxidase N-terminal" evidence="3">
    <location>
        <begin position="7"/>
        <end position="243"/>
    </location>
</feature>
<dbReference type="InterPro" id="IPR051799">
    <property type="entry name" value="NADH_flavin_oxidoreductase"/>
</dbReference>
<dbReference type="PANTHER" id="PTHR43656:SF2">
    <property type="entry name" value="BINDING OXIDOREDUCTASE, PUTATIVE (AFU_ORTHOLOGUE AFUA_2G08260)-RELATED"/>
    <property type="match status" value="1"/>
</dbReference>
<dbReference type="SUPFAM" id="SSF51395">
    <property type="entry name" value="FMN-linked oxidoreductases"/>
    <property type="match status" value="1"/>
</dbReference>
<keyword evidence="2" id="KW-0560">Oxidoreductase</keyword>
<evidence type="ECO:0000256" key="2">
    <source>
        <dbReference type="ARBA" id="ARBA00023002"/>
    </source>
</evidence>